<dbReference type="InterPro" id="IPR050362">
    <property type="entry name" value="Cation-dep_OMT"/>
</dbReference>
<evidence type="ECO:0000256" key="1">
    <source>
        <dbReference type="ARBA" id="ARBA00022603"/>
    </source>
</evidence>
<dbReference type="InterPro" id="IPR029063">
    <property type="entry name" value="SAM-dependent_MTases_sf"/>
</dbReference>
<protein>
    <submittedName>
        <fullName evidence="4">Predicted O-methyltransferase YrrM</fullName>
    </submittedName>
</protein>
<evidence type="ECO:0000256" key="2">
    <source>
        <dbReference type="ARBA" id="ARBA00022679"/>
    </source>
</evidence>
<dbReference type="AlphaFoldDB" id="A0A1H8YUG3"/>
<dbReference type="SUPFAM" id="SSF53335">
    <property type="entry name" value="S-adenosyl-L-methionine-dependent methyltransferases"/>
    <property type="match status" value="1"/>
</dbReference>
<dbReference type="GO" id="GO:0008171">
    <property type="term" value="F:O-methyltransferase activity"/>
    <property type="evidence" value="ECO:0007669"/>
    <property type="project" value="InterPro"/>
</dbReference>
<proteinExistence type="predicted"/>
<dbReference type="InterPro" id="IPR002935">
    <property type="entry name" value="SAM_O-MeTrfase"/>
</dbReference>
<accession>A0A1H8YUG3</accession>
<dbReference type="STRING" id="571933.SAMN05216362_10173"/>
<dbReference type="GO" id="GO:0008757">
    <property type="term" value="F:S-adenosylmethionine-dependent methyltransferase activity"/>
    <property type="evidence" value="ECO:0007669"/>
    <property type="project" value="TreeGrafter"/>
</dbReference>
<dbReference type="PANTHER" id="PTHR10509:SF14">
    <property type="entry name" value="CAFFEOYL-COA O-METHYLTRANSFERASE 3-RELATED"/>
    <property type="match status" value="1"/>
</dbReference>
<dbReference type="Gene3D" id="3.40.50.150">
    <property type="entry name" value="Vaccinia Virus protein VP39"/>
    <property type="match status" value="1"/>
</dbReference>
<keyword evidence="1 4" id="KW-0489">Methyltransferase</keyword>
<dbReference type="EMBL" id="FOES01000001">
    <property type="protein sequence ID" value="SEP55723.1"/>
    <property type="molecule type" value="Genomic_DNA"/>
</dbReference>
<dbReference type="GO" id="GO:0032259">
    <property type="term" value="P:methylation"/>
    <property type="evidence" value="ECO:0007669"/>
    <property type="project" value="UniProtKB-KW"/>
</dbReference>
<gene>
    <name evidence="4" type="ORF">SAMN05216362_10173</name>
</gene>
<evidence type="ECO:0000313" key="4">
    <source>
        <dbReference type="EMBL" id="SEP55723.1"/>
    </source>
</evidence>
<dbReference type="PANTHER" id="PTHR10509">
    <property type="entry name" value="O-METHYLTRANSFERASE-RELATED"/>
    <property type="match status" value="1"/>
</dbReference>
<reference evidence="4 5" key="1">
    <citation type="submission" date="2016-10" db="EMBL/GenBank/DDBJ databases">
        <authorList>
            <person name="de Groot N.N."/>
        </authorList>
    </citation>
    <scope>NUCLEOTIDE SEQUENCE [LARGE SCALE GENOMIC DNA]</scope>
    <source>
        <strain evidence="4 5">DSM 21633</strain>
    </source>
</reference>
<dbReference type="Proteomes" id="UP000199427">
    <property type="component" value="Unassembled WGS sequence"/>
</dbReference>
<dbReference type="RefSeq" id="WP_091772022.1">
    <property type="nucleotide sequence ID" value="NZ_CAESCL010000009.1"/>
</dbReference>
<dbReference type="PROSITE" id="PS51682">
    <property type="entry name" value="SAM_OMT_I"/>
    <property type="match status" value="1"/>
</dbReference>
<dbReference type="OrthoDB" id="9799672at2"/>
<keyword evidence="5" id="KW-1185">Reference proteome</keyword>
<organism evidence="4 5">
    <name type="scientific">Piscibacillus halophilus</name>
    <dbReference type="NCBI Taxonomy" id="571933"/>
    <lineage>
        <taxon>Bacteria</taxon>
        <taxon>Bacillati</taxon>
        <taxon>Bacillota</taxon>
        <taxon>Bacilli</taxon>
        <taxon>Bacillales</taxon>
        <taxon>Bacillaceae</taxon>
        <taxon>Piscibacillus</taxon>
    </lineage>
</organism>
<sequence>MNNSKVWEDVDIYFSDHLKTSDIVMDSILKENLEAGLPAIDVSPNQGKFLYLLTKLKGAKHILEIGTLGGYSTVWFGRALPNDGHLISLEYSQKHAKVAEENIRNAGLEHKIEIMIGPALDTLPTLKGKGFSTFDLIFIDADKPNNPSYLKWALELSKPGTVIIVDNVVRNGRVADDNSEEPSVVGTRQMVELLSKESRIETTAIQTVGIKGYDGFVLGIVKE</sequence>
<evidence type="ECO:0000256" key="3">
    <source>
        <dbReference type="ARBA" id="ARBA00022691"/>
    </source>
</evidence>
<keyword evidence="3" id="KW-0949">S-adenosyl-L-methionine</keyword>
<evidence type="ECO:0000313" key="5">
    <source>
        <dbReference type="Proteomes" id="UP000199427"/>
    </source>
</evidence>
<dbReference type="Pfam" id="PF01596">
    <property type="entry name" value="Methyltransf_3"/>
    <property type="match status" value="1"/>
</dbReference>
<keyword evidence="2 4" id="KW-0808">Transferase</keyword>
<name>A0A1H8YUG3_9BACI</name>